<organism evidence="1 2">
    <name type="scientific">Pseudomonas syringae</name>
    <dbReference type="NCBI Taxonomy" id="317"/>
    <lineage>
        <taxon>Bacteria</taxon>
        <taxon>Pseudomonadati</taxon>
        <taxon>Pseudomonadota</taxon>
        <taxon>Gammaproteobacteria</taxon>
        <taxon>Pseudomonadales</taxon>
        <taxon>Pseudomonadaceae</taxon>
        <taxon>Pseudomonas</taxon>
    </lineage>
</organism>
<reference evidence="1 2" key="1">
    <citation type="submission" date="2017-01" db="EMBL/GenBank/DDBJ databases">
        <authorList>
            <person name="Mah S.A."/>
            <person name="Swanson W.J."/>
            <person name="Moy G.W."/>
            <person name="Vacquier V.D."/>
        </authorList>
    </citation>
    <scope>NUCLEOTIDE SEQUENCE [LARGE SCALE GENOMIC DNA]</scope>
    <source>
        <strain evidence="1">PDD-32b-74</strain>
    </source>
</reference>
<dbReference type="Proteomes" id="UP000195128">
    <property type="component" value="Unassembled WGS sequence"/>
</dbReference>
<evidence type="ECO:0000313" key="2">
    <source>
        <dbReference type="Proteomes" id="UP000195128"/>
    </source>
</evidence>
<name>A0A244EQ53_PSESX</name>
<gene>
    <name evidence="1" type="ORF">BW686_15975</name>
</gene>
<proteinExistence type="predicted"/>
<sequence length="113" mass="12517">MRFNRNRSPVIGLGNGVTINCASCRLAWRTLGLCSPAQLATDTVGTETSPVSQTWLTTGQNPALQLFDERADMGQWRDDTFDMLIIHLPLDGSTSETYRHLIRVARQGVIILS</sequence>
<accession>A0A244EQ53</accession>
<dbReference type="OrthoDB" id="6930902at2"/>
<comment type="caution">
    <text evidence="1">The sequence shown here is derived from an EMBL/GenBank/DDBJ whole genome shotgun (WGS) entry which is preliminary data.</text>
</comment>
<dbReference type="AlphaFoldDB" id="A0A244EQ53"/>
<evidence type="ECO:0000313" key="1">
    <source>
        <dbReference type="EMBL" id="OUM06586.1"/>
    </source>
</evidence>
<dbReference type="EMBL" id="MTSA01000011">
    <property type="protein sequence ID" value="OUM06586.1"/>
    <property type="molecule type" value="Genomic_DNA"/>
</dbReference>
<protein>
    <submittedName>
        <fullName evidence="1">Uncharacterized protein</fullName>
    </submittedName>
</protein>